<sequence>MTDDADEFEYAIDESAMERGCDLWFALAPGYVEVPFRDLFADPESAEGARVVEAVESLLELVPQEQQAGFLEQLAQARALTSEMRREGVVSFAIGAHEGDDGAMLESVVMLARREIPWTPPKLAAAQAATARKNALPIAVVDLPCGPGAFTESLVELPAEADSRQRSLYEATAYLPFPDGRNLAVLTLTTTAVGARENYRDIHRAMAEMVSFDNPLPEEFKARIPESEVEASMRAVFG</sequence>
<accession>A0ABU2V6B7</accession>
<evidence type="ECO:0000313" key="2">
    <source>
        <dbReference type="Proteomes" id="UP001183824"/>
    </source>
</evidence>
<name>A0ABU2V6B7_9ACTN</name>
<reference evidence="2" key="1">
    <citation type="submission" date="2023-07" db="EMBL/GenBank/DDBJ databases">
        <title>30 novel species of actinomycetes from the DSMZ collection.</title>
        <authorList>
            <person name="Nouioui I."/>
        </authorList>
    </citation>
    <scope>NUCLEOTIDE SEQUENCE [LARGE SCALE GENOMIC DNA]</scope>
    <source>
        <strain evidence="2">DSM 41640</strain>
    </source>
</reference>
<evidence type="ECO:0000313" key="1">
    <source>
        <dbReference type="EMBL" id="MDT0481097.1"/>
    </source>
</evidence>
<dbReference type="RefSeq" id="WP_311714279.1">
    <property type="nucleotide sequence ID" value="NZ_JAVREZ010000004.1"/>
</dbReference>
<protein>
    <submittedName>
        <fullName evidence="1">Uncharacterized protein</fullName>
    </submittedName>
</protein>
<proteinExistence type="predicted"/>
<keyword evidence="2" id="KW-1185">Reference proteome</keyword>
<comment type="caution">
    <text evidence="1">The sequence shown here is derived from an EMBL/GenBank/DDBJ whole genome shotgun (WGS) entry which is preliminary data.</text>
</comment>
<dbReference type="Proteomes" id="UP001183824">
    <property type="component" value="Unassembled WGS sequence"/>
</dbReference>
<organism evidence="1 2">
    <name type="scientific">Streptomyces doebereineriae</name>
    <dbReference type="NCBI Taxonomy" id="3075528"/>
    <lineage>
        <taxon>Bacteria</taxon>
        <taxon>Bacillati</taxon>
        <taxon>Actinomycetota</taxon>
        <taxon>Actinomycetes</taxon>
        <taxon>Kitasatosporales</taxon>
        <taxon>Streptomycetaceae</taxon>
        <taxon>Streptomyces</taxon>
    </lineage>
</organism>
<gene>
    <name evidence="1" type="ORF">RNB18_13025</name>
</gene>
<dbReference type="EMBL" id="JAVREZ010000004">
    <property type="protein sequence ID" value="MDT0481097.1"/>
    <property type="molecule type" value="Genomic_DNA"/>
</dbReference>